<feature type="chain" id="PRO_5042857131" evidence="1">
    <location>
        <begin position="22"/>
        <end position="303"/>
    </location>
</feature>
<keyword evidence="3" id="KW-1185">Reference proteome</keyword>
<feature type="signal peptide" evidence="1">
    <location>
        <begin position="1"/>
        <end position="21"/>
    </location>
</feature>
<organism evidence="2 3">
    <name type="scientific">Littorina saxatilis</name>
    <dbReference type="NCBI Taxonomy" id="31220"/>
    <lineage>
        <taxon>Eukaryota</taxon>
        <taxon>Metazoa</taxon>
        <taxon>Spiralia</taxon>
        <taxon>Lophotrochozoa</taxon>
        <taxon>Mollusca</taxon>
        <taxon>Gastropoda</taxon>
        <taxon>Caenogastropoda</taxon>
        <taxon>Littorinimorpha</taxon>
        <taxon>Littorinoidea</taxon>
        <taxon>Littorinidae</taxon>
        <taxon>Littorina</taxon>
    </lineage>
</organism>
<dbReference type="Proteomes" id="UP001374579">
    <property type="component" value="Unassembled WGS sequence"/>
</dbReference>
<proteinExistence type="predicted"/>
<dbReference type="EMBL" id="JBAMIC010000022">
    <property type="protein sequence ID" value="KAK7091191.1"/>
    <property type="molecule type" value="Genomic_DNA"/>
</dbReference>
<accession>A0AAN9AQK0</accession>
<name>A0AAN9AQK0_9CAEN</name>
<keyword evidence="1" id="KW-0732">Signal</keyword>
<dbReference type="AlphaFoldDB" id="A0AAN9AQK0"/>
<sequence length="303" mass="33443">MRSKHATCLLTLSFSMELLLAVQNTAAVVYRKEDGMKLETCTQSLLGVSSLTKCVALCSLSSQCVSGSHVPATGQCCLSDRYIYQPGVESAVEEDAIYFQQEQDFATDEQWAMVVNAKSGNRERISNSFLETGTYHDYPLGGALAPVTCWTASASGHCDKHVRSKLMEQWNGGWISPKKVKFALYEDNTEVVSIVFNGAGSTPTTWFEPARIVSSTYQDIGPNETYAFFGFYGNAVGRFFNVCKYAVGSCSTDEGWLAVVEKGYCDFESGVKPLLRYSRLNTSSRWDTEAPGYAKVMIVYVEI</sequence>
<evidence type="ECO:0000313" key="2">
    <source>
        <dbReference type="EMBL" id="KAK7091191.1"/>
    </source>
</evidence>
<gene>
    <name evidence="2" type="ORF">V1264_008912</name>
</gene>
<protein>
    <submittedName>
        <fullName evidence="2">Uncharacterized protein</fullName>
    </submittedName>
</protein>
<comment type="caution">
    <text evidence="2">The sequence shown here is derived from an EMBL/GenBank/DDBJ whole genome shotgun (WGS) entry which is preliminary data.</text>
</comment>
<reference evidence="2 3" key="1">
    <citation type="submission" date="2024-02" db="EMBL/GenBank/DDBJ databases">
        <title>Chromosome-scale genome assembly of the rough periwinkle Littorina saxatilis.</title>
        <authorList>
            <person name="De Jode A."/>
            <person name="Faria R."/>
            <person name="Formenti G."/>
            <person name="Sims Y."/>
            <person name="Smith T.P."/>
            <person name="Tracey A."/>
            <person name="Wood J.M.D."/>
            <person name="Zagrodzka Z.B."/>
            <person name="Johannesson K."/>
            <person name="Butlin R.K."/>
            <person name="Leder E.H."/>
        </authorList>
    </citation>
    <scope>NUCLEOTIDE SEQUENCE [LARGE SCALE GENOMIC DNA]</scope>
    <source>
        <strain evidence="2">Snail1</strain>
        <tissue evidence="2">Muscle</tissue>
    </source>
</reference>
<evidence type="ECO:0000313" key="3">
    <source>
        <dbReference type="Proteomes" id="UP001374579"/>
    </source>
</evidence>
<dbReference type="SUPFAM" id="SSF57414">
    <property type="entry name" value="Hairpin loop containing domain-like"/>
    <property type="match status" value="1"/>
</dbReference>
<evidence type="ECO:0000256" key="1">
    <source>
        <dbReference type="SAM" id="SignalP"/>
    </source>
</evidence>